<keyword evidence="5" id="KW-1185">Reference proteome</keyword>
<dbReference type="GO" id="GO:0004713">
    <property type="term" value="F:protein tyrosine kinase activity"/>
    <property type="evidence" value="ECO:0007669"/>
    <property type="project" value="TreeGrafter"/>
</dbReference>
<dbReference type="GO" id="GO:0005886">
    <property type="term" value="C:plasma membrane"/>
    <property type="evidence" value="ECO:0007669"/>
    <property type="project" value="TreeGrafter"/>
</dbReference>
<dbReference type="PANTHER" id="PTHR32309:SF13">
    <property type="entry name" value="FERRIC ENTEROBACTIN TRANSPORT PROTEIN FEPE"/>
    <property type="match status" value="1"/>
</dbReference>
<dbReference type="InterPro" id="IPR050445">
    <property type="entry name" value="Bact_polysacc_biosynth/exp"/>
</dbReference>
<name>A0A2T0WXU6_9RHOB</name>
<feature type="compositionally biased region" description="Polar residues" evidence="2">
    <location>
        <begin position="1"/>
        <end position="11"/>
    </location>
</feature>
<evidence type="ECO:0000256" key="2">
    <source>
        <dbReference type="SAM" id="MobiDB-lite"/>
    </source>
</evidence>
<evidence type="ECO:0000313" key="4">
    <source>
        <dbReference type="EMBL" id="PRY91509.1"/>
    </source>
</evidence>
<keyword evidence="3" id="KW-1133">Transmembrane helix</keyword>
<dbReference type="OrthoDB" id="7800844at2"/>
<dbReference type="EMBL" id="PVTQ01000003">
    <property type="protein sequence ID" value="PRY91509.1"/>
    <property type="molecule type" value="Genomic_DNA"/>
</dbReference>
<feature type="transmembrane region" description="Helical" evidence="3">
    <location>
        <begin position="106"/>
        <end position="128"/>
    </location>
</feature>
<accession>A0A2T0WXU6</accession>
<dbReference type="AlphaFoldDB" id="A0A2T0WXU6"/>
<evidence type="ECO:0000256" key="1">
    <source>
        <dbReference type="SAM" id="Coils"/>
    </source>
</evidence>
<organism evidence="4 5">
    <name type="scientific">Donghicola tyrosinivorans</name>
    <dbReference type="NCBI Taxonomy" id="1652492"/>
    <lineage>
        <taxon>Bacteria</taxon>
        <taxon>Pseudomonadati</taxon>
        <taxon>Pseudomonadota</taxon>
        <taxon>Alphaproteobacteria</taxon>
        <taxon>Rhodobacterales</taxon>
        <taxon>Roseobacteraceae</taxon>
        <taxon>Donghicola</taxon>
    </lineage>
</organism>
<comment type="caution">
    <text evidence="4">The sequence shown here is derived from an EMBL/GenBank/DDBJ whole genome shotgun (WGS) entry which is preliminary data.</text>
</comment>
<evidence type="ECO:0000313" key="5">
    <source>
        <dbReference type="Proteomes" id="UP000238392"/>
    </source>
</evidence>
<keyword evidence="1" id="KW-0175">Coiled coil</keyword>
<feature type="transmembrane region" description="Helical" evidence="3">
    <location>
        <begin position="440"/>
        <end position="464"/>
    </location>
</feature>
<proteinExistence type="predicted"/>
<feature type="region of interest" description="Disordered" evidence="2">
    <location>
        <begin position="1"/>
        <end position="37"/>
    </location>
</feature>
<keyword evidence="3" id="KW-0472">Membrane</keyword>
<evidence type="ECO:0000256" key="3">
    <source>
        <dbReference type="SAM" id="Phobius"/>
    </source>
</evidence>
<dbReference type="PANTHER" id="PTHR32309">
    <property type="entry name" value="TYROSINE-PROTEIN KINASE"/>
    <property type="match status" value="1"/>
</dbReference>
<feature type="coiled-coil region" evidence="1">
    <location>
        <begin position="282"/>
        <end position="367"/>
    </location>
</feature>
<feature type="region of interest" description="Disordered" evidence="2">
    <location>
        <begin position="57"/>
        <end position="83"/>
    </location>
</feature>
<reference evidence="4 5" key="1">
    <citation type="submission" date="2018-03" db="EMBL/GenBank/DDBJ databases">
        <title>Genomic Encyclopedia of Archaeal and Bacterial Type Strains, Phase II (KMG-II): from individual species to whole genera.</title>
        <authorList>
            <person name="Goeker M."/>
        </authorList>
    </citation>
    <scope>NUCLEOTIDE SEQUENCE [LARGE SCALE GENOMIC DNA]</scope>
    <source>
        <strain evidence="4 5">DSM 100212</strain>
    </source>
</reference>
<keyword evidence="3" id="KW-0812">Transmembrane</keyword>
<gene>
    <name evidence="4" type="ORF">CLV74_10393</name>
</gene>
<dbReference type="Proteomes" id="UP000238392">
    <property type="component" value="Unassembled WGS sequence"/>
</dbReference>
<protein>
    <submittedName>
        <fullName evidence="4">Capsular polysaccharide transport system permease protein</fullName>
    </submittedName>
</protein>
<sequence length="468" mass="52052">MNASSDSQNPSEAMRKRAKVQFRAHAAAKGSMTEEQRKRWLARRKLMAAKAARAKALPIQGQKAGAKPKHAARPAPVKLAPPPPPAPTVIEIAPPAERMTLKARHWGLIASFVLAVILPTVLSIWYLVAIAQDQFASRTGFTVRSEEGGSATDLLGGLASITGGNANGDANILFEYIQSQEIVRRLEDNVNLNQMFAQNWPNDPVFALWPDASIEDLVWFWDRILKVSFDQGTGMIDLEVRAYTPQDARTIVQEIVAASQELVNEINANARDDLMRYAESDLAAALERLKGARQALTEFRTRNQIVDPNADIQGQMGVVNTLQQQLANALIELDLLTGRTPEGDPRLEQAERRIEVIRERIASERADFVTNQLSDGGRDYPALLAEYEGLVVDQQFAEETYRSALAALDLARDKASRQSRYLATYVAPTMAESAEYPKRLMLIGLIALFLTLIWSILAMIYYSLRDRR</sequence>